<dbReference type="PIRSF" id="PIRSF038895">
    <property type="entry name" value="FPGS"/>
    <property type="match status" value="1"/>
</dbReference>
<evidence type="ECO:0000256" key="3">
    <source>
        <dbReference type="ARBA" id="ARBA00004496"/>
    </source>
</evidence>
<evidence type="ECO:0000313" key="19">
    <source>
        <dbReference type="Proteomes" id="UP001527925"/>
    </source>
</evidence>
<evidence type="ECO:0000256" key="4">
    <source>
        <dbReference type="ARBA" id="ARBA00005150"/>
    </source>
</evidence>
<dbReference type="InterPro" id="IPR001645">
    <property type="entry name" value="Folylpolyglutamate_synth"/>
</dbReference>
<dbReference type="PROSITE" id="PS01012">
    <property type="entry name" value="FOLYLPOLYGLU_SYNT_2"/>
    <property type="match status" value="1"/>
</dbReference>
<evidence type="ECO:0000256" key="9">
    <source>
        <dbReference type="ARBA" id="ARBA00022723"/>
    </source>
</evidence>
<comment type="catalytic activity">
    <reaction evidence="16 17">
        <text>(6S)-5,6,7,8-tetrahydrofolyl-(gamma-L-Glu)(n) + L-glutamate + ATP = (6S)-5,6,7,8-tetrahydrofolyl-(gamma-L-Glu)(n+1) + ADP + phosphate + H(+)</text>
        <dbReference type="Rhea" id="RHEA:10580"/>
        <dbReference type="Rhea" id="RHEA-COMP:14738"/>
        <dbReference type="Rhea" id="RHEA-COMP:14740"/>
        <dbReference type="ChEBI" id="CHEBI:15378"/>
        <dbReference type="ChEBI" id="CHEBI:29985"/>
        <dbReference type="ChEBI" id="CHEBI:30616"/>
        <dbReference type="ChEBI" id="CHEBI:43474"/>
        <dbReference type="ChEBI" id="CHEBI:141005"/>
        <dbReference type="ChEBI" id="CHEBI:456216"/>
        <dbReference type="EC" id="6.3.2.17"/>
    </reaction>
</comment>
<evidence type="ECO:0000256" key="5">
    <source>
        <dbReference type="ARBA" id="ARBA00008276"/>
    </source>
</evidence>
<dbReference type="Gene3D" id="3.90.190.20">
    <property type="entry name" value="Mur ligase, C-terminal domain"/>
    <property type="match status" value="1"/>
</dbReference>
<gene>
    <name evidence="18" type="primary">MET7</name>
    <name evidence="18" type="ORF">HK105_207333</name>
</gene>
<comment type="subcellular location">
    <subcellularLocation>
        <location evidence="3">Cytoplasm</location>
    </subcellularLocation>
    <subcellularLocation>
        <location evidence="1">Mitochondrion inner membrane</location>
    </subcellularLocation>
    <subcellularLocation>
        <location evidence="2">Mitochondrion matrix</location>
    </subcellularLocation>
</comment>
<dbReference type="GO" id="GO:0004326">
    <property type="term" value="F:tetrahydrofolylpolyglutamate synthase activity"/>
    <property type="evidence" value="ECO:0007669"/>
    <property type="project" value="UniProtKB-EC"/>
</dbReference>
<keyword evidence="14" id="KW-0496">Mitochondrion</keyword>
<evidence type="ECO:0000256" key="8">
    <source>
        <dbReference type="ARBA" id="ARBA00022598"/>
    </source>
</evidence>
<keyword evidence="8 17" id="KW-0436">Ligase</keyword>
<proteinExistence type="inferred from homology"/>
<evidence type="ECO:0000256" key="16">
    <source>
        <dbReference type="ARBA" id="ARBA00047493"/>
    </source>
</evidence>
<organism evidence="18 19">
    <name type="scientific">Polyrhizophydium stewartii</name>
    <dbReference type="NCBI Taxonomy" id="2732419"/>
    <lineage>
        <taxon>Eukaryota</taxon>
        <taxon>Fungi</taxon>
        <taxon>Fungi incertae sedis</taxon>
        <taxon>Chytridiomycota</taxon>
        <taxon>Chytridiomycota incertae sedis</taxon>
        <taxon>Chytridiomycetes</taxon>
        <taxon>Rhizophydiales</taxon>
        <taxon>Rhizophydiales incertae sedis</taxon>
        <taxon>Polyrhizophydium</taxon>
    </lineage>
</organism>
<sequence length="504" mass="54705">MGPRTIQSAISALNSLQSNAALLDAVRKSGNLVNMQALDEFRGFLQRIGRKAADFDRLAIIHIAGTKGKGSTSAFCDSILRQARVANGDGTFRPLRTGLYTSPHLQEVRERIRINGAPVSKDLFAKHFFSVWDKLEATKPAGLAPGDNSDKPFYFRYLTLMSLQLFLEENVDVVILEVGIGGELDSTNVIEKPVVCGITSLGFDHVAILGSTIDKIAWHKAGIIKPGVPVATSPQLPDAIATIRERAKERKASKLIEVTEAEADALKHLKLGLSGAHQRTNAALARRICQEWIASREADGVVFQKDATMIERGLELASWPGRCQRTTTAEFPDIEWFMDGAHTPESLQVCADWFRDTMAAEASAGEQPPPTYLVFNCTHGRDGQRLLPPLVDVFATLPLAKAVFTTNSPFAPNSTRQASDLINNMVHPDPEHKAQQDLARAWSELAAQRPGTPAARAGTLVAGSVEEAVQAIEADAPGRRKCILVTGSLHLVGSLMTLLKTEVV</sequence>
<dbReference type="SUPFAM" id="SSF53244">
    <property type="entry name" value="MurD-like peptide ligases, peptide-binding domain"/>
    <property type="match status" value="1"/>
</dbReference>
<evidence type="ECO:0000256" key="2">
    <source>
        <dbReference type="ARBA" id="ARBA00004305"/>
    </source>
</evidence>
<keyword evidence="9" id="KW-0479">Metal-binding</keyword>
<evidence type="ECO:0000256" key="17">
    <source>
        <dbReference type="PIRNR" id="PIRNR038895"/>
    </source>
</evidence>
<evidence type="ECO:0000313" key="18">
    <source>
        <dbReference type="EMBL" id="KAL2913214.1"/>
    </source>
</evidence>
<protein>
    <recommendedName>
        <fullName evidence="17">Folylpolyglutamate synthase</fullName>
        <ecNumber evidence="17">6.3.2.17</ecNumber>
    </recommendedName>
    <alternativeName>
        <fullName evidence="17">Folylpoly-gamma-glutamate synthetase</fullName>
    </alternativeName>
    <alternativeName>
        <fullName evidence="17">Tetrahydrofolylpolyglutamate synthase</fullName>
    </alternativeName>
</protein>
<evidence type="ECO:0000256" key="11">
    <source>
        <dbReference type="ARBA" id="ARBA00022792"/>
    </source>
</evidence>
<dbReference type="EMBL" id="JADGIZ020000050">
    <property type="protein sequence ID" value="KAL2913214.1"/>
    <property type="molecule type" value="Genomic_DNA"/>
</dbReference>
<comment type="similarity">
    <text evidence="5 17">Belongs to the folylpolyglutamate synthase family.</text>
</comment>
<keyword evidence="12" id="KW-0067">ATP-binding</keyword>
<comment type="pathway">
    <text evidence="4 17">Cofactor biosynthesis; tetrahydrofolylpolyglutamate biosynthesis.</text>
</comment>
<dbReference type="SUPFAM" id="SSF53623">
    <property type="entry name" value="MurD-like peptide ligases, catalytic domain"/>
    <property type="match status" value="1"/>
</dbReference>
<reference evidence="18 19" key="1">
    <citation type="submission" date="2023-09" db="EMBL/GenBank/DDBJ databases">
        <title>Pangenome analysis of Batrachochytrium dendrobatidis and related Chytrids.</title>
        <authorList>
            <person name="Yacoub M.N."/>
            <person name="Stajich J.E."/>
            <person name="James T.Y."/>
        </authorList>
    </citation>
    <scope>NUCLEOTIDE SEQUENCE [LARGE SCALE GENOMIC DNA]</scope>
    <source>
        <strain evidence="18 19">JEL0888</strain>
    </source>
</reference>
<evidence type="ECO:0000256" key="10">
    <source>
        <dbReference type="ARBA" id="ARBA00022741"/>
    </source>
</evidence>
<keyword evidence="7 17" id="KW-0554">One-carbon metabolism</keyword>
<evidence type="ECO:0000256" key="12">
    <source>
        <dbReference type="ARBA" id="ARBA00022840"/>
    </source>
</evidence>
<dbReference type="InterPro" id="IPR018109">
    <property type="entry name" value="Folylpolyglutamate_synth_CS"/>
</dbReference>
<dbReference type="NCBIfam" id="TIGR01499">
    <property type="entry name" value="folC"/>
    <property type="match status" value="1"/>
</dbReference>
<dbReference type="PANTHER" id="PTHR11136">
    <property type="entry name" value="FOLYLPOLYGLUTAMATE SYNTHASE-RELATED"/>
    <property type="match status" value="1"/>
</dbReference>
<keyword evidence="6" id="KW-0963">Cytoplasm</keyword>
<evidence type="ECO:0000256" key="1">
    <source>
        <dbReference type="ARBA" id="ARBA00004273"/>
    </source>
</evidence>
<dbReference type="EC" id="6.3.2.17" evidence="17"/>
<dbReference type="InterPro" id="IPR023600">
    <property type="entry name" value="Folylpolyglutamate_synth_euk"/>
</dbReference>
<evidence type="ECO:0000256" key="13">
    <source>
        <dbReference type="ARBA" id="ARBA00022842"/>
    </source>
</evidence>
<keyword evidence="13" id="KW-0460">Magnesium</keyword>
<evidence type="ECO:0000256" key="14">
    <source>
        <dbReference type="ARBA" id="ARBA00023128"/>
    </source>
</evidence>
<dbReference type="InterPro" id="IPR036615">
    <property type="entry name" value="Mur_ligase_C_dom_sf"/>
</dbReference>
<evidence type="ECO:0000256" key="7">
    <source>
        <dbReference type="ARBA" id="ARBA00022563"/>
    </source>
</evidence>
<comment type="function">
    <text evidence="17">Catalyzes conversion of folates to polyglutamate derivatives allowing concentration of folate compounds in the cell and the intracellular retention of these cofactors, which are important substrates for most of the folate-dependent enzymes that are involved in one-carbon transfer reactions involved in purine, pyrimidine and amino acid synthesis.</text>
</comment>
<dbReference type="InterPro" id="IPR036565">
    <property type="entry name" value="Mur-like_cat_sf"/>
</dbReference>
<comment type="caution">
    <text evidence="18">The sequence shown here is derived from an EMBL/GenBank/DDBJ whole genome shotgun (WGS) entry which is preliminary data.</text>
</comment>
<keyword evidence="11" id="KW-0999">Mitochondrion inner membrane</keyword>
<keyword evidence="15" id="KW-0472">Membrane</keyword>
<comment type="cofactor">
    <cofactor evidence="17">
        <name>a monovalent cation</name>
        <dbReference type="ChEBI" id="CHEBI:60242"/>
    </cofactor>
    <text evidence="17">A monovalent cation.</text>
</comment>
<dbReference type="Proteomes" id="UP001527925">
    <property type="component" value="Unassembled WGS sequence"/>
</dbReference>
<evidence type="ECO:0000256" key="15">
    <source>
        <dbReference type="ARBA" id="ARBA00023136"/>
    </source>
</evidence>
<keyword evidence="10" id="KW-0547">Nucleotide-binding</keyword>
<name>A0ABR4N134_9FUNG</name>
<dbReference type="PANTHER" id="PTHR11136:SF5">
    <property type="entry name" value="FOLYLPOLYGLUTAMATE SYNTHASE, MITOCHONDRIAL"/>
    <property type="match status" value="1"/>
</dbReference>
<evidence type="ECO:0000256" key="6">
    <source>
        <dbReference type="ARBA" id="ARBA00022490"/>
    </source>
</evidence>
<dbReference type="Gene3D" id="3.40.1190.10">
    <property type="entry name" value="Mur-like, catalytic domain"/>
    <property type="match status" value="1"/>
</dbReference>
<accession>A0ABR4N134</accession>
<keyword evidence="19" id="KW-1185">Reference proteome</keyword>